<sequence>MFASRLKGVGAMYHKTPRLLKISFWLLVAYLLYALILGAIVPAVALSLAPEKLSTLLGRQVSVSQLQINPFILRVRLDGIEVASKDNDVPLIALGHVEAEVNFWQSLFKQAWCIDHLTLDELAGQIRRQVNVNGQVGFNFDDIVTRLATAPEQTATTNTANGALPDVRIAQLALLNSRLGFIDHTAAVELAYHDITLRVNNFGSRYQSQPSAPDSADVVPVNQYQLSFTGQDSSRFTTEGQLQLAPLQLTGELQLNQLTLPPFWGYVQPLMAASLSSGALSIDSHFAVHQPAQGPLSYSLSNTKVNLSKLQLDDGDAAVIKLPNLAVTGIALNSQTQQVDVAQITADDLWLNSRVDQQGLALLPLLIPQATTAQSNATDAHGADISTAANNNGSANSAWLVKLGAFSLNNADINLREQLASQGVDWRAYPINLTTGSLDSALSSPVEYQLALDVSQQGADPSGHLNSRGSLDISAKQASGELQLTDLQLHQFQPYISQYLNVELPKGRLSSQGEFSANAAGQARYQGDLAIDELDIKDKFKHRTLARWQQLAVDTVDFDLAQQQLLIGNVTLAQPFAVVTINDDRSTNIGNLLVERPAATATVASPQTPADNAASSFKVTVSSVNVKDGRAFFADNSLTPNFATGIEQLHGNISSLSSVPGTKASVDIAGNIDRYAPMSLKGEINPLLPQPYLDLDLLFKSVELTSINPYSGTYAGYYIDKGQLTLALNYQLENNHLNGNNHLVIDQLKLGKPTNSKLATSLPVTLAIALLQDRHGVIDLGLPVSGNIDSPDFSISGIVWQAFTNVITKAVTAPFSFLGGLFGSDEELNLVAFESGSAKLSNDEQQKLQQLAQALTERPKLTLNVQASVDEPQDSRALAERKLQWQLRQQSGVEALPEDFSASRIPASGPITDALLTMYQQQFKVDPETQKMHAEKAATDDKGNVDQETLTTLWHIGLYNQLLNAQNVTDDDLGTLAQMRSQAVKAYLVDNAAMAPERVFLLNSKTKLNKQAAQAELTLSAN</sequence>
<name>A0ABT2FH20_9GAMM</name>
<gene>
    <name evidence="1" type="ORF">L9G74_04150</name>
</gene>
<dbReference type="EMBL" id="JAKOGG010000002">
    <property type="protein sequence ID" value="MCS4555618.1"/>
    <property type="molecule type" value="Genomic_DNA"/>
</dbReference>
<reference evidence="2" key="1">
    <citation type="submission" date="2023-07" db="EMBL/GenBank/DDBJ databases">
        <title>Shewanella mangrovi sp. nov., an acetaldehyde- degrading bacterium isolated from mangrove sediment.</title>
        <authorList>
            <person name="Liu Y."/>
        </authorList>
    </citation>
    <scope>NUCLEOTIDE SEQUENCE [LARGE SCALE GENOMIC DNA]</scope>
    <source>
        <strain evidence="2">C32</strain>
    </source>
</reference>
<proteinExistence type="predicted"/>
<dbReference type="Proteomes" id="UP001201549">
    <property type="component" value="Unassembled WGS sequence"/>
</dbReference>
<evidence type="ECO:0000313" key="1">
    <source>
        <dbReference type="EMBL" id="MCS4555618.1"/>
    </source>
</evidence>
<dbReference type="InterPro" id="IPR052894">
    <property type="entry name" value="AsmA-related"/>
</dbReference>
<dbReference type="RefSeq" id="WP_238895012.1">
    <property type="nucleotide sequence ID" value="NZ_JAKOGG010000002.1"/>
</dbReference>
<keyword evidence="2" id="KW-1185">Reference proteome</keyword>
<comment type="caution">
    <text evidence="1">The sequence shown here is derived from an EMBL/GenBank/DDBJ whole genome shotgun (WGS) entry which is preliminary data.</text>
</comment>
<protein>
    <submittedName>
        <fullName evidence="1">DUF748 domain-containing protein</fullName>
    </submittedName>
</protein>
<accession>A0ABT2FH20</accession>
<dbReference type="PANTHER" id="PTHR30441">
    <property type="entry name" value="DUF748 DOMAIN-CONTAINING PROTEIN"/>
    <property type="match status" value="1"/>
</dbReference>
<dbReference type="PANTHER" id="PTHR30441:SF8">
    <property type="entry name" value="DUF748 DOMAIN-CONTAINING PROTEIN"/>
    <property type="match status" value="1"/>
</dbReference>
<dbReference type="Pfam" id="PF05359">
    <property type="entry name" value="DUF748"/>
    <property type="match status" value="2"/>
</dbReference>
<dbReference type="InterPro" id="IPR008023">
    <property type="entry name" value="DUF748"/>
</dbReference>
<organism evidence="1 2">
    <name type="scientific">Shewanella electrica</name>
    <dbReference type="NCBI Taxonomy" id="515560"/>
    <lineage>
        <taxon>Bacteria</taxon>
        <taxon>Pseudomonadati</taxon>
        <taxon>Pseudomonadota</taxon>
        <taxon>Gammaproteobacteria</taxon>
        <taxon>Alteromonadales</taxon>
        <taxon>Shewanellaceae</taxon>
        <taxon>Shewanella</taxon>
    </lineage>
</organism>
<dbReference type="InterPro" id="IPR036737">
    <property type="entry name" value="OmpA-like_sf"/>
</dbReference>
<dbReference type="Gene3D" id="3.30.1330.60">
    <property type="entry name" value="OmpA-like domain"/>
    <property type="match status" value="1"/>
</dbReference>
<evidence type="ECO:0000313" key="2">
    <source>
        <dbReference type="Proteomes" id="UP001201549"/>
    </source>
</evidence>